<dbReference type="PANTHER" id="PTHR30160">
    <property type="entry name" value="TETRAACYLDISACCHARIDE 4'-KINASE-RELATED"/>
    <property type="match status" value="1"/>
</dbReference>
<dbReference type="PANTHER" id="PTHR30160:SF1">
    <property type="entry name" value="LIPOPOLYSACCHARIDE 1,2-N-ACETYLGLUCOSAMINETRANSFERASE-RELATED"/>
    <property type="match status" value="1"/>
</dbReference>
<comment type="caution">
    <text evidence="3">The sequence shown here is derived from an EMBL/GenBank/DDBJ whole genome shotgun (WGS) entry which is preliminary data.</text>
</comment>
<dbReference type="GO" id="GO:0005829">
    <property type="term" value="C:cytosol"/>
    <property type="evidence" value="ECO:0007669"/>
    <property type="project" value="TreeGrafter"/>
</dbReference>
<keyword evidence="2 3" id="KW-0808">Transferase</keyword>
<gene>
    <name evidence="3" type="ORF">D5H75_08750</name>
</gene>
<sequence>MDATADATLRGIESIAVLRANALGDFILTLPALEALKRAYPRARVTLFGLDWHTRFLAGRPSPVDEVIAVPPIPGLTGPDDCDPAVGREFLASMREREFDLAIQLHGGGRTSNPFVNGLGARHTAGARTPDAEMLDLWVPYFTYQHEAMRCLEVVSLVGASPHDRVEPRLTVTDADRAELAEVFGEVPDRLVAVHPGAGDTRRRWPPERFAAVADAVAEEGHEVVITATEPERETAEKVAAEMSHPARLVVNELTIGGLAALYERSRLLISNDTGPRHVAQAIGTPTVGVYWCGNVILAGPQNRARHRPLISWTIACPECGTDCVHGETECSHTCSFVTDVPTEAVRHHALDLLR</sequence>
<protein>
    <submittedName>
        <fullName evidence="3">Glycosyltransferase family 9 protein</fullName>
    </submittedName>
</protein>
<dbReference type="Pfam" id="PF01075">
    <property type="entry name" value="Glyco_transf_9"/>
    <property type="match status" value="1"/>
</dbReference>
<dbReference type="AlphaFoldDB" id="A0A3A4AZD7"/>
<accession>A0A3A4AZD7</accession>
<evidence type="ECO:0000313" key="3">
    <source>
        <dbReference type="EMBL" id="RJL34493.1"/>
    </source>
</evidence>
<name>A0A3A4AZD7_9ACTN</name>
<reference evidence="3 4" key="1">
    <citation type="submission" date="2018-09" db="EMBL/GenBank/DDBJ databases">
        <title>YIM 75507 draft genome.</title>
        <authorList>
            <person name="Tang S."/>
            <person name="Feng Y."/>
        </authorList>
    </citation>
    <scope>NUCLEOTIDE SEQUENCE [LARGE SCALE GENOMIC DNA]</scope>
    <source>
        <strain evidence="3 4">YIM 75507</strain>
    </source>
</reference>
<dbReference type="EMBL" id="QZEY01000002">
    <property type="protein sequence ID" value="RJL34493.1"/>
    <property type="molecule type" value="Genomic_DNA"/>
</dbReference>
<dbReference type="Gene3D" id="3.40.50.2000">
    <property type="entry name" value="Glycogen Phosphorylase B"/>
    <property type="match status" value="2"/>
</dbReference>
<dbReference type="Proteomes" id="UP000265768">
    <property type="component" value="Unassembled WGS sequence"/>
</dbReference>
<proteinExistence type="predicted"/>
<evidence type="ECO:0000256" key="2">
    <source>
        <dbReference type="ARBA" id="ARBA00022679"/>
    </source>
</evidence>
<keyword evidence="1" id="KW-0328">Glycosyltransferase</keyword>
<dbReference type="GO" id="GO:0008713">
    <property type="term" value="F:ADP-heptose-lipopolysaccharide heptosyltransferase activity"/>
    <property type="evidence" value="ECO:0007669"/>
    <property type="project" value="TreeGrafter"/>
</dbReference>
<evidence type="ECO:0000256" key="1">
    <source>
        <dbReference type="ARBA" id="ARBA00022676"/>
    </source>
</evidence>
<organism evidence="3 4">
    <name type="scientific">Bailinhaonella thermotolerans</name>
    <dbReference type="NCBI Taxonomy" id="1070861"/>
    <lineage>
        <taxon>Bacteria</taxon>
        <taxon>Bacillati</taxon>
        <taxon>Actinomycetota</taxon>
        <taxon>Actinomycetes</taxon>
        <taxon>Streptosporangiales</taxon>
        <taxon>Streptosporangiaceae</taxon>
        <taxon>Bailinhaonella</taxon>
    </lineage>
</organism>
<dbReference type="OrthoDB" id="9807356at2"/>
<dbReference type="CDD" id="cd03789">
    <property type="entry name" value="GT9_LPS_heptosyltransferase"/>
    <property type="match status" value="1"/>
</dbReference>
<keyword evidence="4" id="KW-1185">Reference proteome</keyword>
<dbReference type="SUPFAM" id="SSF53756">
    <property type="entry name" value="UDP-Glycosyltransferase/glycogen phosphorylase"/>
    <property type="match status" value="1"/>
</dbReference>
<dbReference type="GO" id="GO:0009244">
    <property type="term" value="P:lipopolysaccharide core region biosynthetic process"/>
    <property type="evidence" value="ECO:0007669"/>
    <property type="project" value="TreeGrafter"/>
</dbReference>
<evidence type="ECO:0000313" key="4">
    <source>
        <dbReference type="Proteomes" id="UP000265768"/>
    </source>
</evidence>
<dbReference type="RefSeq" id="WP_119925796.1">
    <property type="nucleotide sequence ID" value="NZ_QZEY01000002.1"/>
</dbReference>
<dbReference type="InterPro" id="IPR002201">
    <property type="entry name" value="Glyco_trans_9"/>
</dbReference>
<dbReference type="InterPro" id="IPR051199">
    <property type="entry name" value="LPS_LOS_Heptosyltrfase"/>
</dbReference>